<proteinExistence type="predicted"/>
<dbReference type="EMBL" id="CACRTO010000008">
    <property type="protein sequence ID" value="VYT93440.1"/>
    <property type="molecule type" value="Genomic_DNA"/>
</dbReference>
<organism evidence="1">
    <name type="scientific">Clostridium tertium</name>
    <dbReference type="NCBI Taxonomy" id="1559"/>
    <lineage>
        <taxon>Bacteria</taxon>
        <taxon>Bacillati</taxon>
        <taxon>Bacillota</taxon>
        <taxon>Clostridia</taxon>
        <taxon>Eubacteriales</taxon>
        <taxon>Clostridiaceae</taxon>
        <taxon>Clostridium</taxon>
    </lineage>
</organism>
<dbReference type="AlphaFoldDB" id="A0A6N3AUW6"/>
<gene>
    <name evidence="1" type="ORF">CTLFYP3_01049</name>
</gene>
<accession>A0A6N3AUW6</accession>
<sequence length="43" mass="4933">MSFSKEELIKILAKDPNIKTAEDIQNVLKDLFGGLLRLRCSKR</sequence>
<evidence type="ECO:0000313" key="1">
    <source>
        <dbReference type="EMBL" id="VYT93440.1"/>
    </source>
</evidence>
<name>A0A6N3AUW6_9CLOT</name>
<reference evidence="1" key="1">
    <citation type="submission" date="2019-11" db="EMBL/GenBank/DDBJ databases">
        <authorList>
            <person name="Feng L."/>
        </authorList>
    </citation>
    <scope>NUCLEOTIDE SEQUENCE</scope>
    <source>
        <strain evidence="1">CTertiumLFYP3</strain>
    </source>
</reference>
<protein>
    <submittedName>
        <fullName evidence="1">Uncharacterized protein</fullName>
    </submittedName>
</protein>